<feature type="transmembrane region" description="Helical" evidence="1">
    <location>
        <begin position="50"/>
        <end position="70"/>
    </location>
</feature>
<dbReference type="AlphaFoldDB" id="A0AAW9RAB1"/>
<comment type="caution">
    <text evidence="2">The sequence shown here is derived from an EMBL/GenBank/DDBJ whole genome shotgun (WGS) entry which is preliminary data.</text>
</comment>
<keyword evidence="1" id="KW-0812">Transmembrane</keyword>
<feature type="transmembrane region" description="Helical" evidence="1">
    <location>
        <begin position="184"/>
        <end position="204"/>
    </location>
</feature>
<feature type="transmembrane region" description="Helical" evidence="1">
    <location>
        <begin position="91"/>
        <end position="111"/>
    </location>
</feature>
<organism evidence="2 3">
    <name type="scientific">Microbaculum marinum</name>
    <dbReference type="NCBI Taxonomy" id="1764581"/>
    <lineage>
        <taxon>Bacteria</taxon>
        <taxon>Pseudomonadati</taxon>
        <taxon>Pseudomonadota</taxon>
        <taxon>Alphaproteobacteria</taxon>
        <taxon>Hyphomicrobiales</taxon>
        <taxon>Tepidamorphaceae</taxon>
        <taxon>Microbaculum</taxon>
    </lineage>
</organism>
<accession>A0AAW9RAB1</accession>
<reference evidence="2 3" key="1">
    <citation type="submission" date="2024-02" db="EMBL/GenBank/DDBJ databases">
        <title>Genome analysis and characterization of Microbaculum marinisediminis sp. nov., isolated from marine sediment.</title>
        <authorList>
            <person name="Du Z.-J."/>
            <person name="Ye Y.-Q."/>
            <person name="Zhang Z.-R."/>
            <person name="Yuan S.-M."/>
            <person name="Zhang X.-Y."/>
        </authorList>
    </citation>
    <scope>NUCLEOTIDE SEQUENCE [LARGE SCALE GENOMIC DNA]</scope>
    <source>
        <strain evidence="2 3">SDUM1044001</strain>
    </source>
</reference>
<feature type="transmembrane region" description="Helical" evidence="1">
    <location>
        <begin position="117"/>
        <end position="136"/>
    </location>
</feature>
<sequence length="215" mass="22018">MTDLSYPGPAVLRQGRGTLVALALFGLWFAVAVWLGANGAFAAGDGELSPVLPIAVLLPGAAFLAAYATVPAVRNWALALDPAVVVGMQSWRAAGILFVFLWLMGLLPPVFAVPAGFGDFAVGILAMFAAVAVARASVTGLPLALLVLAAGLLDFALAVGTGVLSNPGLMLAPATGPTSQPMSLLPLSLVPTALVPWFLVLHLISWMQIRAGRIG</sequence>
<keyword evidence="3" id="KW-1185">Reference proteome</keyword>
<protein>
    <submittedName>
        <fullName evidence="2">Uncharacterized protein</fullName>
    </submittedName>
</protein>
<keyword evidence="1" id="KW-1133">Transmembrane helix</keyword>
<proteinExistence type="predicted"/>
<evidence type="ECO:0000256" key="1">
    <source>
        <dbReference type="SAM" id="Phobius"/>
    </source>
</evidence>
<dbReference type="RefSeq" id="WP_340327929.1">
    <property type="nucleotide sequence ID" value="NZ_JAZHOF010000001.1"/>
</dbReference>
<dbReference type="Proteomes" id="UP001378188">
    <property type="component" value="Unassembled WGS sequence"/>
</dbReference>
<gene>
    <name evidence="2" type="ORF">V3328_01810</name>
</gene>
<feature type="transmembrane region" description="Helical" evidence="1">
    <location>
        <begin position="143"/>
        <end position="164"/>
    </location>
</feature>
<evidence type="ECO:0000313" key="2">
    <source>
        <dbReference type="EMBL" id="MEJ8570194.1"/>
    </source>
</evidence>
<evidence type="ECO:0000313" key="3">
    <source>
        <dbReference type="Proteomes" id="UP001378188"/>
    </source>
</evidence>
<keyword evidence="1" id="KW-0472">Membrane</keyword>
<feature type="transmembrane region" description="Helical" evidence="1">
    <location>
        <begin position="20"/>
        <end position="44"/>
    </location>
</feature>
<name>A0AAW9RAB1_9HYPH</name>
<dbReference type="EMBL" id="JAZHOF010000001">
    <property type="protein sequence ID" value="MEJ8570194.1"/>
    <property type="molecule type" value="Genomic_DNA"/>
</dbReference>